<accession>A0ABS3HVL3</accession>
<comment type="similarity">
    <text evidence="4 6">Belongs to the kynureninase family.</text>
</comment>
<dbReference type="NCBIfam" id="TIGR01814">
    <property type="entry name" value="kynureninase"/>
    <property type="match status" value="1"/>
</dbReference>
<feature type="binding site" evidence="4">
    <location>
        <position position="211"/>
    </location>
    <ligand>
        <name>pyridoxal 5'-phosphate</name>
        <dbReference type="ChEBI" id="CHEBI:597326"/>
    </ligand>
</feature>
<comment type="cofactor">
    <cofactor evidence="4 6">
        <name>pyridoxal 5'-phosphate</name>
        <dbReference type="ChEBI" id="CHEBI:597326"/>
    </cofactor>
</comment>
<dbReference type="Pfam" id="PF22580">
    <property type="entry name" value="KYNU_C"/>
    <property type="match status" value="1"/>
</dbReference>
<dbReference type="Gene3D" id="3.40.640.10">
    <property type="entry name" value="Type I PLP-dependent aspartate aminotransferase-like (Major domain)"/>
    <property type="match status" value="1"/>
</dbReference>
<comment type="catalytic activity">
    <reaction evidence="6">
        <text>3-hydroxy-L-kynurenine + H2O = 3-hydroxyanthranilate + L-alanine + H(+)</text>
        <dbReference type="Rhea" id="RHEA:25143"/>
        <dbReference type="ChEBI" id="CHEBI:15377"/>
        <dbReference type="ChEBI" id="CHEBI:15378"/>
        <dbReference type="ChEBI" id="CHEBI:36559"/>
        <dbReference type="ChEBI" id="CHEBI:57972"/>
        <dbReference type="ChEBI" id="CHEBI:58125"/>
        <dbReference type="EC" id="3.7.1.3"/>
    </reaction>
</comment>
<dbReference type="InterPro" id="IPR015422">
    <property type="entry name" value="PyrdxlP-dep_Trfase_small"/>
</dbReference>
<dbReference type="SUPFAM" id="SSF53383">
    <property type="entry name" value="PLP-dependent transferases"/>
    <property type="match status" value="1"/>
</dbReference>
<comment type="caution">
    <text evidence="7">The sequence shown here is derived from an EMBL/GenBank/DDBJ whole genome shotgun (WGS) entry which is preliminary data.</text>
</comment>
<evidence type="ECO:0000256" key="1">
    <source>
        <dbReference type="ARBA" id="ARBA00022642"/>
    </source>
</evidence>
<keyword evidence="3 4" id="KW-0663">Pyridoxal phosphate</keyword>
<gene>
    <name evidence="4 7" type="primary">kynU</name>
    <name evidence="7" type="ORF">DOK76_12015</name>
</gene>
<feature type="binding site" evidence="4">
    <location>
        <position position="233"/>
    </location>
    <ligand>
        <name>pyridoxal 5'-phosphate</name>
        <dbReference type="ChEBI" id="CHEBI:597326"/>
    </ligand>
</feature>
<evidence type="ECO:0000313" key="7">
    <source>
        <dbReference type="EMBL" id="MBO0477802.1"/>
    </source>
</evidence>
<keyword evidence="1 4" id="KW-0662">Pyridine nucleotide biosynthesis</keyword>
<dbReference type="PIRSF" id="PIRSF038800">
    <property type="entry name" value="KYNU"/>
    <property type="match status" value="1"/>
</dbReference>
<evidence type="ECO:0000313" key="8">
    <source>
        <dbReference type="Proteomes" id="UP000664857"/>
    </source>
</evidence>
<evidence type="ECO:0000256" key="5">
    <source>
        <dbReference type="NCBIfam" id="TIGR01814"/>
    </source>
</evidence>
<protein>
    <recommendedName>
        <fullName evidence="4 5">Kynureninase</fullName>
        <ecNumber evidence="4 5">3.7.1.3</ecNumber>
    </recommendedName>
    <alternativeName>
        <fullName evidence="4">L-kynurenine hydrolase</fullName>
    </alternativeName>
</protein>
<evidence type="ECO:0000256" key="4">
    <source>
        <dbReference type="HAMAP-Rule" id="MF_01970"/>
    </source>
</evidence>
<feature type="binding site" evidence="4">
    <location>
        <position position="262"/>
    </location>
    <ligand>
        <name>pyridoxal 5'-phosphate</name>
        <dbReference type="ChEBI" id="CHEBI:597326"/>
    </ligand>
</feature>
<sequence>MSRTFETSLEYAKEQDKQDDLRKYRDLFYIQEDSIYMDGNSLGMASKPAVEKLDEMVNRWKNEGVIAWNDLYLYAEKIGSMMAPLVNADADEVTIVGSTTSNIHQALATFYQPTEKRYKIMVDDINFPTDRYAVDSIVRLKGYDVEEAVKVIKSPDGEFIDEEAIIAGMTDDVAVILLPTVLYRSAQIIDMKRLAEEAHKRGIYIGFDLCHAIGAIEMDFKEVQPDFAVWCTYKYLNGGFGSCAGLYINRKHFEMMPGLNGWFGNKNATQFQLKQEFEHEKNASGWQIGTPSVFNMAPLEGSLEVFNELGMPRIREKSLHITAYLMYLIDTKLKKFGYSYGNSTVDEKRGGHVCLQHDEAYRIAAALRDNGVVPDFREPNVIRLAPIALYTSYEEVYLVVEILEKIVKEKIYENYSAERTAVV</sequence>
<feature type="binding site" evidence="4">
    <location>
        <position position="208"/>
    </location>
    <ligand>
        <name>pyridoxal 5'-phosphate</name>
        <dbReference type="ChEBI" id="CHEBI:597326"/>
    </ligand>
</feature>
<feature type="binding site" evidence="4">
    <location>
        <position position="99"/>
    </location>
    <ligand>
        <name>pyridoxal 5'-phosphate</name>
        <dbReference type="ChEBI" id="CHEBI:597326"/>
    </ligand>
</feature>
<evidence type="ECO:0000256" key="2">
    <source>
        <dbReference type="ARBA" id="ARBA00022801"/>
    </source>
</evidence>
<dbReference type="Proteomes" id="UP000664857">
    <property type="component" value="Unassembled WGS sequence"/>
</dbReference>
<dbReference type="HAMAP" id="MF_01970">
    <property type="entry name" value="Kynureninase"/>
    <property type="match status" value="1"/>
</dbReference>
<dbReference type="EMBL" id="JAFLVX010000035">
    <property type="protein sequence ID" value="MBO0477802.1"/>
    <property type="molecule type" value="Genomic_DNA"/>
</dbReference>
<dbReference type="RefSeq" id="WP_206968115.1">
    <property type="nucleotide sequence ID" value="NZ_JAFLVX010000035.1"/>
</dbReference>
<evidence type="ECO:0000256" key="3">
    <source>
        <dbReference type="ARBA" id="ARBA00022898"/>
    </source>
</evidence>
<comment type="pathway">
    <text evidence="4 6">Amino-acid degradation; L-kynurenine degradation; L-alanine and anthranilate from L-kynurenine: step 1/1.</text>
</comment>
<dbReference type="EC" id="3.7.1.3" evidence="4 5"/>
<evidence type="ECO:0000256" key="6">
    <source>
        <dbReference type="PIRNR" id="PIRNR038800"/>
    </source>
</evidence>
<feature type="binding site" evidence="4">
    <location>
        <position position="100"/>
    </location>
    <ligand>
        <name>pyridoxal 5'-phosphate</name>
        <dbReference type="ChEBI" id="CHEBI:597326"/>
    </ligand>
</feature>
<dbReference type="InterPro" id="IPR015421">
    <property type="entry name" value="PyrdxlP-dep_Trfase_major"/>
</dbReference>
<keyword evidence="8" id="KW-1185">Reference proteome</keyword>
<feature type="binding site" evidence="4">
    <location>
        <begin position="127"/>
        <end position="130"/>
    </location>
    <ligand>
        <name>pyridoxal 5'-phosphate</name>
        <dbReference type="ChEBI" id="CHEBI:597326"/>
    </ligand>
</feature>
<feature type="binding site" evidence="4">
    <location>
        <position position="290"/>
    </location>
    <ligand>
        <name>pyridoxal 5'-phosphate</name>
        <dbReference type="ChEBI" id="CHEBI:597326"/>
    </ligand>
</feature>
<proteinExistence type="inferred from homology"/>
<dbReference type="Gene3D" id="3.90.1150.10">
    <property type="entry name" value="Aspartate Aminotransferase, domain 1"/>
    <property type="match status" value="1"/>
</dbReference>
<comment type="function">
    <text evidence="4 6">Catalyzes the cleavage of L-kynurenine (L-Kyn) and L-3-hydroxykynurenine (L-3OHKyn) into anthranilic acid (AA) and 3-hydroxyanthranilic acid (3-OHAA), respectively.</text>
</comment>
<comment type="subunit">
    <text evidence="4 6">Homodimer.</text>
</comment>
<name>A0ABS3HVL3_9ENTE</name>
<dbReference type="InterPro" id="IPR015424">
    <property type="entry name" value="PyrdxlP-dep_Trfase"/>
</dbReference>
<comment type="pathway">
    <text evidence="4 6">Cofactor biosynthesis; NAD(+) biosynthesis; quinolinate from L-kynurenine: step 2/3.</text>
</comment>
<dbReference type="InterPro" id="IPR010111">
    <property type="entry name" value="Kynureninase"/>
</dbReference>
<dbReference type="PANTHER" id="PTHR14084">
    <property type="entry name" value="KYNURENINASE"/>
    <property type="match status" value="1"/>
</dbReference>
<feature type="modified residue" description="N6-(pyridoxal phosphate)lysine" evidence="4">
    <location>
        <position position="234"/>
    </location>
</feature>
<dbReference type="PANTHER" id="PTHR14084:SF0">
    <property type="entry name" value="KYNURENINASE"/>
    <property type="match status" value="1"/>
</dbReference>
<dbReference type="GO" id="GO:0030429">
    <property type="term" value="F:kynureninase activity"/>
    <property type="evidence" value="ECO:0007669"/>
    <property type="project" value="UniProtKB-EC"/>
</dbReference>
<organism evidence="7 8">
    <name type="scientific">Candidatus Vagococcus giribetii</name>
    <dbReference type="NCBI Taxonomy" id="2230876"/>
    <lineage>
        <taxon>Bacteria</taxon>
        <taxon>Bacillati</taxon>
        <taxon>Bacillota</taxon>
        <taxon>Bacilli</taxon>
        <taxon>Lactobacillales</taxon>
        <taxon>Enterococcaceae</taxon>
        <taxon>Vagococcus</taxon>
    </lineage>
</organism>
<comment type="caution">
    <text evidence="4">Lacks conserved residue(s) required for the propagation of feature annotation.</text>
</comment>
<comment type="catalytic activity">
    <reaction evidence="4 6">
        <text>L-kynurenine + H2O = anthranilate + L-alanine + H(+)</text>
        <dbReference type="Rhea" id="RHEA:16813"/>
        <dbReference type="ChEBI" id="CHEBI:15377"/>
        <dbReference type="ChEBI" id="CHEBI:15378"/>
        <dbReference type="ChEBI" id="CHEBI:16567"/>
        <dbReference type="ChEBI" id="CHEBI:57959"/>
        <dbReference type="ChEBI" id="CHEBI:57972"/>
        <dbReference type="EC" id="3.7.1.3"/>
    </reaction>
</comment>
<keyword evidence="2 4" id="KW-0378">Hydrolase</keyword>
<reference evidence="7 8" key="1">
    <citation type="submission" date="2021-03" db="EMBL/GenBank/DDBJ databases">
        <title>Enterococcal diversity collection.</title>
        <authorList>
            <person name="Gilmore M.S."/>
            <person name="Schwartzman J."/>
            <person name="Van Tyne D."/>
            <person name="Martin M."/>
            <person name="Earl A.M."/>
            <person name="Manson A.L."/>
            <person name="Straub T."/>
            <person name="Salamzade R."/>
            <person name="Saavedra J."/>
            <person name="Lebreton F."/>
            <person name="Prichula J."/>
            <person name="Schaufler K."/>
            <person name="Gaca A."/>
            <person name="Sgardioli B."/>
            <person name="Wagenaar J."/>
            <person name="Strong T."/>
        </authorList>
    </citation>
    <scope>NUCLEOTIDE SEQUENCE [LARGE SCALE GENOMIC DNA]</scope>
    <source>
        <strain evidence="7 8">DIV0080</strain>
    </source>
</reference>